<keyword evidence="9" id="KW-0106">Calcium</keyword>
<comment type="subcellular location">
    <subcellularLocation>
        <location evidence="1">Membrane</location>
        <topology evidence="1">Multi-pass membrane protein</topology>
    </subcellularLocation>
</comment>
<dbReference type="OrthoDB" id="2127281at2759"/>
<keyword evidence="12 17" id="KW-1133">Transmembrane helix</keyword>
<name>T1KAN9_TETUR</name>
<evidence type="ECO:0000313" key="20">
    <source>
        <dbReference type="Proteomes" id="UP000015104"/>
    </source>
</evidence>
<keyword evidence="7 17" id="KW-0812">Transmembrane</keyword>
<accession>T1KAN9</accession>
<dbReference type="InterPro" id="IPR004481">
    <property type="entry name" value="K/Na/Ca-exchanger"/>
</dbReference>
<feature type="domain" description="Sodium/calcium exchanger membrane region" evidence="18">
    <location>
        <begin position="576"/>
        <end position="723"/>
    </location>
</feature>
<evidence type="ECO:0000256" key="16">
    <source>
        <dbReference type="ARBA" id="ARBA00023201"/>
    </source>
</evidence>
<dbReference type="GO" id="GO:0008273">
    <property type="term" value="F:calcium, potassium:sodium antiporter activity"/>
    <property type="evidence" value="ECO:0007669"/>
    <property type="project" value="TreeGrafter"/>
</dbReference>
<evidence type="ECO:0000256" key="10">
    <source>
        <dbReference type="ARBA" id="ARBA00022847"/>
    </source>
</evidence>
<organism evidence="19 20">
    <name type="scientific">Tetranychus urticae</name>
    <name type="common">Two-spotted spider mite</name>
    <dbReference type="NCBI Taxonomy" id="32264"/>
    <lineage>
        <taxon>Eukaryota</taxon>
        <taxon>Metazoa</taxon>
        <taxon>Ecdysozoa</taxon>
        <taxon>Arthropoda</taxon>
        <taxon>Chelicerata</taxon>
        <taxon>Arachnida</taxon>
        <taxon>Acari</taxon>
        <taxon>Acariformes</taxon>
        <taxon>Trombidiformes</taxon>
        <taxon>Prostigmata</taxon>
        <taxon>Eleutherengona</taxon>
        <taxon>Raphignathae</taxon>
        <taxon>Tetranychoidea</taxon>
        <taxon>Tetranychidae</taxon>
        <taxon>Tetranychus</taxon>
    </lineage>
</organism>
<feature type="transmembrane region" description="Helical" evidence="17">
    <location>
        <begin position="205"/>
        <end position="229"/>
    </location>
</feature>
<dbReference type="InterPro" id="IPR004837">
    <property type="entry name" value="NaCa_Exmemb"/>
</dbReference>
<evidence type="ECO:0000256" key="1">
    <source>
        <dbReference type="ARBA" id="ARBA00004141"/>
    </source>
</evidence>
<keyword evidence="13" id="KW-0915">Sodium</keyword>
<dbReference type="PANTHER" id="PTHR10846:SF72">
    <property type="entry name" value="SODIUM_POTASSIUM_CALCIUM EXCHANGER NCKX30C"/>
    <property type="match status" value="1"/>
</dbReference>
<keyword evidence="6" id="KW-0109">Calcium transport</keyword>
<keyword evidence="3" id="KW-0813">Transport</keyword>
<dbReference type="eggNOG" id="KOG1307">
    <property type="taxonomic scope" value="Eukaryota"/>
</dbReference>
<dbReference type="Proteomes" id="UP000015104">
    <property type="component" value="Unassembled WGS sequence"/>
</dbReference>
<dbReference type="PANTHER" id="PTHR10846">
    <property type="entry name" value="SODIUM/POTASSIUM/CALCIUM EXCHANGER"/>
    <property type="match status" value="1"/>
</dbReference>
<dbReference type="FunFam" id="1.20.1420.30:FF:000009">
    <property type="entry name" value="sodium/potassium/calcium exchanger 5 isoform X2"/>
    <property type="match status" value="1"/>
</dbReference>
<evidence type="ECO:0000256" key="3">
    <source>
        <dbReference type="ARBA" id="ARBA00022448"/>
    </source>
</evidence>
<keyword evidence="10" id="KW-0769">Symport</keyword>
<dbReference type="GO" id="GO:0015293">
    <property type="term" value="F:symporter activity"/>
    <property type="evidence" value="ECO:0007669"/>
    <property type="project" value="UniProtKB-KW"/>
</dbReference>
<feature type="transmembrane region" description="Helical" evidence="17">
    <location>
        <begin position="166"/>
        <end position="184"/>
    </location>
</feature>
<reference evidence="20" key="1">
    <citation type="submission" date="2011-08" db="EMBL/GenBank/DDBJ databases">
        <authorList>
            <person name="Rombauts S."/>
        </authorList>
    </citation>
    <scope>NUCLEOTIDE SEQUENCE</scope>
    <source>
        <strain evidence="20">London</strain>
    </source>
</reference>
<feature type="transmembrane region" description="Helical" evidence="17">
    <location>
        <begin position="646"/>
        <end position="667"/>
    </location>
</feature>
<feature type="transmembrane region" description="Helical" evidence="17">
    <location>
        <begin position="679"/>
        <end position="699"/>
    </location>
</feature>
<evidence type="ECO:0000256" key="6">
    <source>
        <dbReference type="ARBA" id="ARBA00022568"/>
    </source>
</evidence>
<evidence type="ECO:0000256" key="5">
    <source>
        <dbReference type="ARBA" id="ARBA00022538"/>
    </source>
</evidence>
<comment type="similarity">
    <text evidence="2">Belongs to the Ca(2+):cation antiporter (CaCA) (TC 2.A.19) family. SLC24A subfamily.</text>
</comment>
<dbReference type="AlphaFoldDB" id="T1KAN9"/>
<feature type="domain" description="Sodium/calcium exchanger membrane region" evidence="18">
    <location>
        <begin position="170"/>
        <end position="311"/>
    </location>
</feature>
<evidence type="ECO:0000256" key="14">
    <source>
        <dbReference type="ARBA" id="ARBA00023065"/>
    </source>
</evidence>
<evidence type="ECO:0000256" key="17">
    <source>
        <dbReference type="SAM" id="Phobius"/>
    </source>
</evidence>
<keyword evidence="8" id="KW-0732">Signal</keyword>
<dbReference type="GO" id="GO:0005886">
    <property type="term" value="C:plasma membrane"/>
    <property type="evidence" value="ECO:0007669"/>
    <property type="project" value="TreeGrafter"/>
</dbReference>
<feature type="transmembrane region" description="Helical" evidence="17">
    <location>
        <begin position="705"/>
        <end position="730"/>
    </location>
</feature>
<sequence length="739" mass="83095">MDQLSHLYCKVIKRQASISNLIRQRSYPSPSEDTMNLLFNQTNCHHQCFNRQPWIKSRTLSKLQRLLIVIPFLVTSLFIYIALSLFLTGSCLTSPSSRLPSVSTHSIHQSRSPLSIQNFPNKDDVELEIDSSTGLPDPPYEEAIKQSDPMFPPDIFTLDQKRKGAVVLHIIGVIYMFLALAVVCDEFFIPSLDVITEKLAISEDVAGATFMAAGGSAPELFTALIGVFISHDDVGIGTIVGSAVFNILFVLSMCAFFSTQTLELTWYPLFRDVSFYSFTLISLMICFKDSWITWYEALLMLIWYAGYVFFMKYNETVEKHLKQLISRGKVNNLQINPKMIPVESQETVGKIVNQLSTYTVDRKFSAPTMNIDSNKLRPSVFQMMIHTIDPLTDEFLCKPDRPKSVASDRVPSITKRMNNLENYANFLPPLGSTLISLAESNLPKCSQCQEKLELQSRYLDADTLSIRSTLFQQQPTITSQARQTGSLLTNVATITLPDAKSVTLYGLTGSDVKRSSSSLLADKVKESLEETAKEPLDLSWPNLWHKRISYILLAPIIFPLWLTLPDVRRPEKRRWFVCTFAGSIIWIAFYSYLMVWWATLVGETLGIPSEIMGLTFLAAGTSIPDLVTSVLVARKGYGDMAVSSSVGSNIFDITVGLPLPWFLYTLFKGSVKVNSSGMVCSILILFMMLLFLIIIIPAFRWRLNFGLASVMFALYWAFIAVSLLLEYGVIKCADLMSFL</sequence>
<feature type="transmembrane region" description="Helical" evidence="17">
    <location>
        <begin position="584"/>
        <end position="602"/>
    </location>
</feature>
<reference evidence="19" key="2">
    <citation type="submission" date="2015-06" db="UniProtKB">
        <authorList>
            <consortium name="EnsemblMetazoa"/>
        </authorList>
    </citation>
    <scope>IDENTIFICATION</scope>
</reference>
<keyword evidence="5" id="KW-0633">Potassium transport</keyword>
<feature type="transmembrane region" description="Helical" evidence="17">
    <location>
        <begin position="66"/>
        <end position="87"/>
    </location>
</feature>
<dbReference type="EnsemblMetazoa" id="tetur08g01130.1">
    <property type="protein sequence ID" value="tetur08g01130.1"/>
    <property type="gene ID" value="tetur08g01130"/>
</dbReference>
<protein>
    <recommendedName>
        <fullName evidence="18">Sodium/calcium exchanger membrane region domain-containing protein</fullName>
    </recommendedName>
</protein>
<keyword evidence="14" id="KW-0406">Ion transport</keyword>
<evidence type="ECO:0000256" key="15">
    <source>
        <dbReference type="ARBA" id="ARBA00023136"/>
    </source>
</evidence>
<feature type="transmembrane region" description="Helical" evidence="17">
    <location>
        <begin position="614"/>
        <end position="634"/>
    </location>
</feature>
<dbReference type="EMBL" id="CAEY01001941">
    <property type="status" value="NOT_ANNOTATED_CDS"/>
    <property type="molecule type" value="Genomic_DNA"/>
</dbReference>
<feature type="transmembrane region" description="Helical" evidence="17">
    <location>
        <begin position="235"/>
        <end position="257"/>
    </location>
</feature>
<dbReference type="GO" id="GO:0006874">
    <property type="term" value="P:intracellular calcium ion homeostasis"/>
    <property type="evidence" value="ECO:0007669"/>
    <property type="project" value="TreeGrafter"/>
</dbReference>
<keyword evidence="4" id="KW-0050">Antiport</keyword>
<dbReference type="NCBIfam" id="TIGR00367">
    <property type="entry name" value="calcium/sodium antiporter"/>
    <property type="match status" value="1"/>
</dbReference>
<evidence type="ECO:0000256" key="13">
    <source>
        <dbReference type="ARBA" id="ARBA00023053"/>
    </source>
</evidence>
<dbReference type="STRING" id="32264.T1KAN9"/>
<evidence type="ECO:0000256" key="8">
    <source>
        <dbReference type="ARBA" id="ARBA00022729"/>
    </source>
</evidence>
<dbReference type="InterPro" id="IPR044880">
    <property type="entry name" value="NCX_ion-bd_dom_sf"/>
</dbReference>
<evidence type="ECO:0000259" key="18">
    <source>
        <dbReference type="Pfam" id="PF01699"/>
    </source>
</evidence>
<evidence type="ECO:0000256" key="2">
    <source>
        <dbReference type="ARBA" id="ARBA00005364"/>
    </source>
</evidence>
<keyword evidence="11" id="KW-0630">Potassium</keyword>
<keyword evidence="15 17" id="KW-0472">Membrane</keyword>
<dbReference type="Gene3D" id="1.20.1420.30">
    <property type="entry name" value="NCX, central ion-binding region"/>
    <property type="match status" value="2"/>
</dbReference>
<gene>
    <name evidence="19" type="primary">107362573</name>
</gene>
<evidence type="ECO:0000256" key="12">
    <source>
        <dbReference type="ARBA" id="ARBA00022989"/>
    </source>
</evidence>
<dbReference type="Pfam" id="PF01699">
    <property type="entry name" value="Na_Ca_ex"/>
    <property type="match status" value="2"/>
</dbReference>
<dbReference type="GO" id="GO:0005262">
    <property type="term" value="F:calcium channel activity"/>
    <property type="evidence" value="ECO:0007669"/>
    <property type="project" value="TreeGrafter"/>
</dbReference>
<keyword evidence="20" id="KW-1185">Reference proteome</keyword>
<keyword evidence="16" id="KW-0739">Sodium transport</keyword>
<dbReference type="HOGENOM" id="CLU_007948_5_1_1"/>
<dbReference type="FunFam" id="1.20.1420.30:FF:000004">
    <property type="entry name" value="Sodium/potassium/calcium exchanger 2 isoform 1"/>
    <property type="match status" value="1"/>
</dbReference>
<proteinExistence type="inferred from homology"/>
<feature type="transmembrane region" description="Helical" evidence="17">
    <location>
        <begin position="291"/>
        <end position="310"/>
    </location>
</feature>
<evidence type="ECO:0000256" key="11">
    <source>
        <dbReference type="ARBA" id="ARBA00022958"/>
    </source>
</evidence>
<evidence type="ECO:0000313" key="19">
    <source>
        <dbReference type="EnsemblMetazoa" id="tetur08g01130.1"/>
    </source>
</evidence>
<evidence type="ECO:0000256" key="7">
    <source>
        <dbReference type="ARBA" id="ARBA00022692"/>
    </source>
</evidence>
<evidence type="ECO:0000256" key="9">
    <source>
        <dbReference type="ARBA" id="ARBA00022837"/>
    </source>
</evidence>
<evidence type="ECO:0000256" key="4">
    <source>
        <dbReference type="ARBA" id="ARBA00022449"/>
    </source>
</evidence>